<dbReference type="PANTHER" id="PTHR40465">
    <property type="entry name" value="CHROMOSOME 1, WHOLE GENOME SHOTGUN SEQUENCE"/>
    <property type="match status" value="1"/>
</dbReference>
<evidence type="ECO:0000259" key="3">
    <source>
        <dbReference type="Pfam" id="PF20152"/>
    </source>
</evidence>
<dbReference type="InterPro" id="IPR045339">
    <property type="entry name" value="DUF6534"/>
</dbReference>
<dbReference type="EMBL" id="JAACJL010000017">
    <property type="protein sequence ID" value="KAF4618705.1"/>
    <property type="molecule type" value="Genomic_DNA"/>
</dbReference>
<dbReference type="PANTHER" id="PTHR40465:SF1">
    <property type="entry name" value="DUF6534 DOMAIN-CONTAINING PROTEIN"/>
    <property type="match status" value="1"/>
</dbReference>
<feature type="domain" description="DUF6534" evidence="3">
    <location>
        <begin position="190"/>
        <end position="278"/>
    </location>
</feature>
<protein>
    <recommendedName>
        <fullName evidence="3">DUF6534 domain-containing protein</fullName>
    </recommendedName>
</protein>
<dbReference type="Proteomes" id="UP000521872">
    <property type="component" value="Unassembled WGS sequence"/>
</dbReference>
<keyword evidence="5" id="KW-1185">Reference proteome</keyword>
<reference evidence="4 5" key="1">
    <citation type="submission" date="2019-12" db="EMBL/GenBank/DDBJ databases">
        <authorList>
            <person name="Floudas D."/>
            <person name="Bentzer J."/>
            <person name="Ahren D."/>
            <person name="Johansson T."/>
            <person name="Persson P."/>
            <person name="Tunlid A."/>
        </authorList>
    </citation>
    <scope>NUCLEOTIDE SEQUENCE [LARGE SCALE GENOMIC DNA]</scope>
    <source>
        <strain evidence="4 5">CBS 102.39</strain>
    </source>
</reference>
<feature type="transmembrane region" description="Helical" evidence="2">
    <location>
        <begin position="68"/>
        <end position="89"/>
    </location>
</feature>
<keyword evidence="2" id="KW-0812">Transmembrane</keyword>
<feature type="transmembrane region" description="Helical" evidence="2">
    <location>
        <begin position="109"/>
        <end position="132"/>
    </location>
</feature>
<dbReference type="AlphaFoldDB" id="A0A8H4VSH8"/>
<evidence type="ECO:0000313" key="5">
    <source>
        <dbReference type="Proteomes" id="UP000521872"/>
    </source>
</evidence>
<gene>
    <name evidence="4" type="ORF">D9613_009878</name>
</gene>
<sequence>MSLNATDPSLGILLPDPKTMAIGITSIPSPIRDTVIGSWLNWMLMGTLIVQTYFYQTHFSNDRSLIRGLVYSVVALDVAQTVVGSHAVWRHTVAKWNEPSSLFEFTWSIAVLVTFAGFISVIVQLFYCWRIWILAANNLWMRGMALVIVLISLSQAAVGIVSSIVFQLHASQEQLLKYHPQFTYTISGGFLADTLITGSMIYILRNARNSQGTFNHMGGTLDRLINNALQTGFVTMTCAAVDLALFVTVTTANYHYTPTFILGKLYSNSLLATLNARSRVGKNTAAEDSLYLPNAGSMSLQVARAVESSTDEDTLTHSRKRGKVGPWGS</sequence>
<feature type="transmembrane region" description="Helical" evidence="2">
    <location>
        <begin position="39"/>
        <end position="56"/>
    </location>
</feature>
<evidence type="ECO:0000256" key="1">
    <source>
        <dbReference type="SAM" id="MobiDB-lite"/>
    </source>
</evidence>
<keyword evidence="2" id="KW-0472">Membrane</keyword>
<organism evidence="4 5">
    <name type="scientific">Agrocybe pediades</name>
    <dbReference type="NCBI Taxonomy" id="84607"/>
    <lineage>
        <taxon>Eukaryota</taxon>
        <taxon>Fungi</taxon>
        <taxon>Dikarya</taxon>
        <taxon>Basidiomycota</taxon>
        <taxon>Agaricomycotina</taxon>
        <taxon>Agaricomycetes</taxon>
        <taxon>Agaricomycetidae</taxon>
        <taxon>Agaricales</taxon>
        <taxon>Agaricineae</taxon>
        <taxon>Strophariaceae</taxon>
        <taxon>Agrocybe</taxon>
    </lineage>
</organism>
<feature type="transmembrane region" description="Helical" evidence="2">
    <location>
        <begin position="144"/>
        <end position="170"/>
    </location>
</feature>
<evidence type="ECO:0000256" key="2">
    <source>
        <dbReference type="SAM" id="Phobius"/>
    </source>
</evidence>
<keyword evidence="2" id="KW-1133">Transmembrane helix</keyword>
<evidence type="ECO:0000313" key="4">
    <source>
        <dbReference type="EMBL" id="KAF4618705.1"/>
    </source>
</evidence>
<proteinExistence type="predicted"/>
<feature type="region of interest" description="Disordered" evidence="1">
    <location>
        <begin position="308"/>
        <end position="329"/>
    </location>
</feature>
<comment type="caution">
    <text evidence="4">The sequence shown here is derived from an EMBL/GenBank/DDBJ whole genome shotgun (WGS) entry which is preliminary data.</text>
</comment>
<accession>A0A8H4VSH8</accession>
<name>A0A8H4VSH8_9AGAR</name>
<dbReference type="Pfam" id="PF20152">
    <property type="entry name" value="DUF6534"/>
    <property type="match status" value="1"/>
</dbReference>
<feature type="transmembrane region" description="Helical" evidence="2">
    <location>
        <begin position="182"/>
        <end position="204"/>
    </location>
</feature>